<dbReference type="STRING" id="871968.DESME_04895"/>
<dbReference type="OrthoDB" id="1726708at2"/>
<dbReference type="InterPro" id="IPR004995">
    <property type="entry name" value="Spore_Ger"/>
</dbReference>
<evidence type="ECO:0000256" key="1">
    <source>
        <dbReference type="ARBA" id="ARBA00005278"/>
    </source>
</evidence>
<dbReference type="GO" id="GO:0016020">
    <property type="term" value="C:membrane"/>
    <property type="evidence" value="ECO:0007669"/>
    <property type="project" value="InterPro"/>
</dbReference>
<dbReference type="Proteomes" id="UP000010847">
    <property type="component" value="Chromosome"/>
</dbReference>
<dbReference type="EMBL" id="CP007032">
    <property type="protein sequence ID" value="AHF06470.1"/>
    <property type="molecule type" value="Genomic_DNA"/>
</dbReference>
<evidence type="ECO:0000256" key="4">
    <source>
        <dbReference type="SAM" id="Phobius"/>
    </source>
</evidence>
<dbReference type="GO" id="GO:0009847">
    <property type="term" value="P:spore germination"/>
    <property type="evidence" value="ECO:0007669"/>
    <property type="project" value="InterPro"/>
</dbReference>
<keyword evidence="4" id="KW-0812">Transmembrane</keyword>
<evidence type="ECO:0000256" key="3">
    <source>
        <dbReference type="SAM" id="MobiDB-lite"/>
    </source>
</evidence>
<keyword evidence="6" id="KW-1185">Reference proteome</keyword>
<feature type="region of interest" description="Disordered" evidence="3">
    <location>
        <begin position="512"/>
        <end position="536"/>
    </location>
</feature>
<dbReference type="AlphaFoldDB" id="W0E6G4"/>
<sequence length="536" mass="59800">MFSYILKKMRFRQILNYSRKEETIHEQKAHRKFSQDLEKNLDTLKGIIGASSDIVIRKFAFGYKRQIQAAIIFIDGLTDKALINENIMKPLMYDIRFIYKEETSEINNISYIKSTLLSVVEVEETASINEAVDSFLSGDTLLLIDGSKETLIIHLRGWKTRGLEEPKTESAVRGPREGFTESLSTNTALLRRKIKNPDFMLEKTKLGARTKTEVCIAYIQGLANPQLIEEIRRRLKRINTDAILESGYIEQFIEDAPFSIFPTVSNSEKPDKVAAKLLEGRAAILVDGTPFVLTVPMLFIESFQTAEDYYSRPFFASIIRILRFVSYSISILAPALYVALTTFHQELIPTSLLLTMAATHEGVPFPSILEAGLMMIAFEILREAGVRLPRPVGQAVSIVGALVIGQSAVSAGLIGAPMVIVVAITAVSSFVVPPQTDSGAVIRFILLILAGFMGGFGIAMGLLAIFIHMASLRSFGTPYLSPLAPLSPSDLKDTFVRAPIWTMLKRPKDIAWHDPERQKFRLKPNPPQERKNGSKE</sequence>
<evidence type="ECO:0000256" key="2">
    <source>
        <dbReference type="ARBA" id="ARBA00023136"/>
    </source>
</evidence>
<dbReference type="KEGG" id="dmt:DESME_04895"/>
<evidence type="ECO:0000313" key="5">
    <source>
        <dbReference type="EMBL" id="AHF06470.1"/>
    </source>
</evidence>
<feature type="transmembrane region" description="Helical" evidence="4">
    <location>
        <begin position="444"/>
        <end position="467"/>
    </location>
</feature>
<dbReference type="Pfam" id="PF03323">
    <property type="entry name" value="GerA"/>
    <property type="match status" value="1"/>
</dbReference>
<reference evidence="5 6" key="1">
    <citation type="submission" date="2013-12" db="EMBL/GenBank/DDBJ databases">
        <authorList>
            <consortium name="DOE Joint Genome Institute"/>
            <person name="Smidt H."/>
            <person name="Huntemann M."/>
            <person name="Han J."/>
            <person name="Chen A."/>
            <person name="Kyrpides N."/>
            <person name="Mavromatis K."/>
            <person name="Markowitz V."/>
            <person name="Palaniappan K."/>
            <person name="Ivanova N."/>
            <person name="Schaumberg A."/>
            <person name="Pati A."/>
            <person name="Liolios K."/>
            <person name="Nordberg H.P."/>
            <person name="Cantor M.N."/>
            <person name="Hua S.X."/>
            <person name="Woyke T."/>
        </authorList>
    </citation>
    <scope>NUCLEOTIDE SEQUENCE [LARGE SCALE GENOMIC DNA]</scope>
    <source>
        <strain evidence="6">DSM 15288</strain>
    </source>
</reference>
<dbReference type="PANTHER" id="PTHR22550:SF5">
    <property type="entry name" value="LEUCINE ZIPPER PROTEIN 4"/>
    <property type="match status" value="1"/>
</dbReference>
<organism evidence="5 6">
    <name type="scientific">Desulfitobacterium metallireducens DSM 15288</name>
    <dbReference type="NCBI Taxonomy" id="871968"/>
    <lineage>
        <taxon>Bacteria</taxon>
        <taxon>Bacillati</taxon>
        <taxon>Bacillota</taxon>
        <taxon>Clostridia</taxon>
        <taxon>Eubacteriales</taxon>
        <taxon>Desulfitobacteriaceae</taxon>
        <taxon>Desulfitobacterium</taxon>
    </lineage>
</organism>
<feature type="transmembrane region" description="Helical" evidence="4">
    <location>
        <begin position="402"/>
        <end position="432"/>
    </location>
</feature>
<dbReference type="eggNOG" id="COG0697">
    <property type="taxonomic scope" value="Bacteria"/>
</dbReference>
<protein>
    <submittedName>
        <fullName evidence="5">Spore germination protein KA</fullName>
    </submittedName>
</protein>
<proteinExistence type="inferred from homology"/>
<keyword evidence="4" id="KW-1133">Transmembrane helix</keyword>
<dbReference type="PIRSF" id="PIRSF005690">
    <property type="entry name" value="GerBA"/>
    <property type="match status" value="1"/>
</dbReference>
<dbReference type="PANTHER" id="PTHR22550">
    <property type="entry name" value="SPORE GERMINATION PROTEIN"/>
    <property type="match status" value="1"/>
</dbReference>
<dbReference type="InterPro" id="IPR050768">
    <property type="entry name" value="UPF0353/GerABKA_families"/>
</dbReference>
<name>W0E6G4_9FIRM</name>
<feature type="transmembrane region" description="Helical" evidence="4">
    <location>
        <begin position="321"/>
        <end position="343"/>
    </location>
</feature>
<keyword evidence="2 4" id="KW-0472">Membrane</keyword>
<dbReference type="RefSeq" id="WP_006715010.1">
    <property type="nucleotide sequence ID" value="NZ_CP007032.1"/>
</dbReference>
<comment type="similarity">
    <text evidence="1">Belongs to the GerABKA family.</text>
</comment>
<dbReference type="HOGENOM" id="CLU_021639_4_1_9"/>
<gene>
    <name evidence="5" type="ORF">DESME_04895</name>
</gene>
<evidence type="ECO:0000313" key="6">
    <source>
        <dbReference type="Proteomes" id="UP000010847"/>
    </source>
</evidence>
<accession>W0E6G4</accession>